<protein>
    <recommendedName>
        <fullName evidence="2">AAA+ ATPase domain-containing protein</fullName>
    </recommendedName>
</protein>
<accession>A0AA36N7I0</accession>
<dbReference type="AlphaFoldDB" id="A0AA36N7I0"/>
<evidence type="ECO:0000313" key="3">
    <source>
        <dbReference type="EMBL" id="CAJ1401810.1"/>
    </source>
</evidence>
<dbReference type="PANTHER" id="PTHR47691:SF3">
    <property type="entry name" value="HTH-TYPE TRANSCRIPTIONAL REGULATOR RV0890C-RELATED"/>
    <property type="match status" value="1"/>
</dbReference>
<reference evidence="3" key="1">
    <citation type="submission" date="2023-08" db="EMBL/GenBank/DDBJ databases">
        <authorList>
            <person name="Chen Y."/>
            <person name="Shah S."/>
            <person name="Dougan E. K."/>
            <person name="Thang M."/>
            <person name="Chan C."/>
        </authorList>
    </citation>
    <scope>NUCLEOTIDE SEQUENCE</scope>
</reference>
<keyword evidence="4" id="KW-1185">Reference proteome</keyword>
<gene>
    <name evidence="3" type="ORF">EVOR1521_LOCUS24881</name>
</gene>
<sequence length="595" mass="65650">MRRCLEGRYKERSRSPPSNREGMTCGKNLSEMSRTWEPELHMLYASPLDQRMPQINIHGEVELLQESLRKANCHMNIYVGAATTKTFAQLLTLAQSGGSIILHLSVHVVTSEGDVGIVFENGFGGAHILYQKDLEDLLNDRQLNGLSFVFINGCCSESIAALLVEAGCNLVIATRGKVYDAAATVFTQQFYYALGSQVSVRSAFESAQQVLRVDPDAKVKASADMFVLFGQHAARSHTLIHRPPVDAVNRQCALQIENSEFCNAAAYLPPRVEDYIDRSSVLCDILRNFDASSGQPARRACVLSGPEGIGKTVTAIALAHFASSPGRLFSRNVVFVNLDGKPDLASVVQGISESLASRRPPLLSGSCKSQKDLLQALQHLDQTRGRHLLLLDDRSGAIRGSPQVRHLLSSMLETAKKMSLVICSREQLYEPLGHCKCVNLPLSALTEMQSAQLFLKRVHRPLRPCDLDQAAGGGRLTKTQDILRKLAAHPLLQQTAGNPGRVNAVCQRVTPQLRSLWDLCSWQRLEVRTMSFEETETCSLARRMSEDAMDSTLLTRKMSIDGAPLARMMSMDETPLARMMSVDEMQATEDGIDHF</sequence>
<dbReference type="Pfam" id="PF12770">
    <property type="entry name" value="CHAT"/>
    <property type="match status" value="1"/>
</dbReference>
<dbReference type="SUPFAM" id="SSF52540">
    <property type="entry name" value="P-loop containing nucleoside triphosphate hydrolases"/>
    <property type="match status" value="1"/>
</dbReference>
<evidence type="ECO:0000313" key="4">
    <source>
        <dbReference type="Proteomes" id="UP001178507"/>
    </source>
</evidence>
<organism evidence="3 4">
    <name type="scientific">Effrenium voratum</name>
    <dbReference type="NCBI Taxonomy" id="2562239"/>
    <lineage>
        <taxon>Eukaryota</taxon>
        <taxon>Sar</taxon>
        <taxon>Alveolata</taxon>
        <taxon>Dinophyceae</taxon>
        <taxon>Suessiales</taxon>
        <taxon>Symbiodiniaceae</taxon>
        <taxon>Effrenium</taxon>
    </lineage>
</organism>
<dbReference type="Gene3D" id="3.40.50.300">
    <property type="entry name" value="P-loop containing nucleotide triphosphate hydrolases"/>
    <property type="match status" value="1"/>
</dbReference>
<feature type="region of interest" description="Disordered" evidence="1">
    <location>
        <begin position="5"/>
        <end position="26"/>
    </location>
</feature>
<dbReference type="Proteomes" id="UP001178507">
    <property type="component" value="Unassembled WGS sequence"/>
</dbReference>
<feature type="domain" description="AAA+ ATPase" evidence="2">
    <location>
        <begin position="297"/>
        <end position="434"/>
    </location>
</feature>
<dbReference type="InterPro" id="IPR049945">
    <property type="entry name" value="AAA_22"/>
</dbReference>
<dbReference type="EMBL" id="CAUJNA010003431">
    <property type="protein sequence ID" value="CAJ1401810.1"/>
    <property type="molecule type" value="Genomic_DNA"/>
</dbReference>
<dbReference type="PANTHER" id="PTHR47691">
    <property type="entry name" value="REGULATOR-RELATED"/>
    <property type="match status" value="1"/>
</dbReference>
<evidence type="ECO:0000256" key="1">
    <source>
        <dbReference type="SAM" id="MobiDB-lite"/>
    </source>
</evidence>
<dbReference type="InterPro" id="IPR027417">
    <property type="entry name" value="P-loop_NTPase"/>
</dbReference>
<feature type="compositionally biased region" description="Basic and acidic residues" evidence="1">
    <location>
        <begin position="5"/>
        <end position="14"/>
    </location>
</feature>
<dbReference type="InterPro" id="IPR024983">
    <property type="entry name" value="CHAT_dom"/>
</dbReference>
<evidence type="ECO:0000259" key="2">
    <source>
        <dbReference type="SMART" id="SM00382"/>
    </source>
</evidence>
<dbReference type="Pfam" id="PF13401">
    <property type="entry name" value="AAA_22"/>
    <property type="match status" value="1"/>
</dbReference>
<name>A0AA36N7I0_9DINO</name>
<dbReference type="InterPro" id="IPR003593">
    <property type="entry name" value="AAA+_ATPase"/>
</dbReference>
<proteinExistence type="predicted"/>
<dbReference type="SMART" id="SM00382">
    <property type="entry name" value="AAA"/>
    <property type="match status" value="1"/>
</dbReference>
<comment type="caution">
    <text evidence="3">The sequence shown here is derived from an EMBL/GenBank/DDBJ whole genome shotgun (WGS) entry which is preliminary data.</text>
</comment>
<dbReference type="GO" id="GO:0016887">
    <property type="term" value="F:ATP hydrolysis activity"/>
    <property type="evidence" value="ECO:0007669"/>
    <property type="project" value="InterPro"/>
</dbReference>